<organism evidence="5 6">
    <name type="scientific">Endozoicomonas montiporae CL-33</name>
    <dbReference type="NCBI Taxonomy" id="570277"/>
    <lineage>
        <taxon>Bacteria</taxon>
        <taxon>Pseudomonadati</taxon>
        <taxon>Pseudomonadota</taxon>
        <taxon>Gammaproteobacteria</taxon>
        <taxon>Oceanospirillales</taxon>
        <taxon>Endozoicomonadaceae</taxon>
        <taxon>Endozoicomonas</taxon>
    </lineage>
</organism>
<dbReference type="GO" id="GO:0008124">
    <property type="term" value="F:4-alpha-hydroxytetrahydrobiopterin dehydratase activity"/>
    <property type="evidence" value="ECO:0007669"/>
    <property type="project" value="UniProtKB-EC"/>
</dbReference>
<evidence type="ECO:0000256" key="4">
    <source>
        <dbReference type="ARBA" id="ARBA00023239"/>
    </source>
</evidence>
<reference evidence="5 6" key="1">
    <citation type="journal article" date="2016" name="Front. Microbiol.">
        <title>Genomic Insight into the Host-Endosymbiont Relationship of Endozoicomonas montiporae CL-33(T) with its Coral Host.</title>
        <authorList>
            <person name="Ding J.-Y."/>
            <person name="Shiu J.-H."/>
            <person name="Chen W.-M."/>
            <person name="Chiang Y.-R."/>
            <person name="Tang S.-L."/>
        </authorList>
    </citation>
    <scope>NUCLEOTIDE SEQUENCE [LARGE SCALE GENOMIC DNA]</scope>
    <source>
        <strain evidence="5 6">CL-33</strain>
    </source>
</reference>
<dbReference type="PATRIC" id="fig|570277.3.peg.2585"/>
<dbReference type="InterPro" id="IPR050376">
    <property type="entry name" value="Pterin-4-alpha-carb_dehyd"/>
</dbReference>
<dbReference type="KEGG" id="emp:EZMO1_2404"/>
<dbReference type="Gene3D" id="3.30.1360.20">
    <property type="entry name" value="Transcriptional coactivator/pterin dehydratase"/>
    <property type="match status" value="1"/>
</dbReference>
<dbReference type="InterPro" id="IPR001533">
    <property type="entry name" value="Pterin_deHydtase"/>
</dbReference>
<dbReference type="AlphaFoldDB" id="A0A142BCM3"/>
<dbReference type="EMBL" id="CP013251">
    <property type="protein sequence ID" value="AMO56499.1"/>
    <property type="molecule type" value="Genomic_DNA"/>
</dbReference>
<dbReference type="STRING" id="570277.EZMO1_2404"/>
<dbReference type="PANTHER" id="PTHR42805">
    <property type="entry name" value="PTERIN-4-ALPHA-CARBINOLAMINE DEHYDRATASE-RELATED"/>
    <property type="match status" value="1"/>
</dbReference>
<protein>
    <recommendedName>
        <fullName evidence="3">4a-hydroxytetrahydrobiopterin dehydratase</fullName>
        <ecNumber evidence="3">4.2.1.96</ecNumber>
    </recommendedName>
</protein>
<sequence>MSDWTVCIYDGVEHIEKRFPFKKYSRSLAFFNAVAGLAETYIHHPRMVLEWGSLTIAWGTHESEDGSGVFAVDRELAEKCDQLYELLKKQS</sequence>
<dbReference type="InterPro" id="IPR036428">
    <property type="entry name" value="PCD_sf"/>
</dbReference>
<keyword evidence="4 5" id="KW-0456">Lyase</keyword>
<dbReference type="RefSeq" id="WP_051789575.1">
    <property type="nucleotide sequence ID" value="NZ_CP013251.1"/>
</dbReference>
<evidence type="ECO:0000256" key="1">
    <source>
        <dbReference type="ARBA" id="ARBA00001554"/>
    </source>
</evidence>
<comment type="catalytic activity">
    <reaction evidence="1">
        <text>(4aS,6R)-4a-hydroxy-L-erythro-5,6,7,8-tetrahydrobiopterin = (6R)-L-erythro-6,7-dihydrobiopterin + H2O</text>
        <dbReference type="Rhea" id="RHEA:11920"/>
        <dbReference type="ChEBI" id="CHEBI:15377"/>
        <dbReference type="ChEBI" id="CHEBI:15642"/>
        <dbReference type="ChEBI" id="CHEBI:43120"/>
        <dbReference type="EC" id="4.2.1.96"/>
    </reaction>
</comment>
<accession>A0A142BCM3</accession>
<dbReference type="OrthoDB" id="5294615at2"/>
<dbReference type="EC" id="4.2.1.96" evidence="3"/>
<gene>
    <name evidence="5" type="primary">pcbD</name>
    <name evidence="5" type="ORF">EZMO1_2404</name>
</gene>
<dbReference type="GO" id="GO:0006729">
    <property type="term" value="P:tetrahydrobiopterin biosynthetic process"/>
    <property type="evidence" value="ECO:0007669"/>
    <property type="project" value="InterPro"/>
</dbReference>
<comment type="similarity">
    <text evidence="2">Belongs to the pterin-4-alpha-carbinolamine dehydratase family.</text>
</comment>
<dbReference type="SUPFAM" id="SSF55248">
    <property type="entry name" value="PCD-like"/>
    <property type="match status" value="1"/>
</dbReference>
<evidence type="ECO:0000256" key="2">
    <source>
        <dbReference type="ARBA" id="ARBA00006472"/>
    </source>
</evidence>
<dbReference type="Proteomes" id="UP000071065">
    <property type="component" value="Chromosome"/>
</dbReference>
<proteinExistence type="inferred from homology"/>
<dbReference type="Pfam" id="PF01329">
    <property type="entry name" value="Pterin_4a"/>
    <property type="match status" value="1"/>
</dbReference>
<evidence type="ECO:0000313" key="5">
    <source>
        <dbReference type="EMBL" id="AMO56499.1"/>
    </source>
</evidence>
<dbReference type="PANTHER" id="PTHR42805:SF1">
    <property type="entry name" value="PTERIN-4-ALPHA-CARBINOLAMINE DEHYDRATASE-RELATED"/>
    <property type="match status" value="1"/>
</dbReference>
<evidence type="ECO:0000256" key="3">
    <source>
        <dbReference type="ARBA" id="ARBA00013252"/>
    </source>
</evidence>
<evidence type="ECO:0000313" key="6">
    <source>
        <dbReference type="Proteomes" id="UP000071065"/>
    </source>
</evidence>
<name>A0A142BCM3_9GAMM</name>